<evidence type="ECO:0000256" key="9">
    <source>
        <dbReference type="ARBA" id="ARBA00022723"/>
    </source>
</evidence>
<keyword evidence="7" id="KW-0934">Plastid</keyword>
<evidence type="ECO:0000256" key="3">
    <source>
        <dbReference type="ARBA" id="ARBA00022448"/>
    </source>
</evidence>
<evidence type="ECO:0000313" key="21">
    <source>
        <dbReference type="Proteomes" id="UP000594638"/>
    </source>
</evidence>
<keyword evidence="13" id="KW-0007">Acetylation</keyword>
<evidence type="ECO:0000256" key="16">
    <source>
        <dbReference type="ARBA" id="ARBA00023004"/>
    </source>
</evidence>
<evidence type="ECO:0000256" key="4">
    <source>
        <dbReference type="ARBA" id="ARBA00022494"/>
    </source>
</evidence>
<evidence type="ECO:0000256" key="18">
    <source>
        <dbReference type="ARBA" id="ARBA00023276"/>
    </source>
</evidence>
<keyword evidence="17 19" id="KW-0472">Membrane</keyword>
<accession>A0A8S0VNP3</accession>
<dbReference type="GO" id="GO:0016491">
    <property type="term" value="F:oxidoreductase activity"/>
    <property type="evidence" value="ECO:0007669"/>
    <property type="project" value="UniProtKB-KW"/>
</dbReference>
<dbReference type="Proteomes" id="UP000594638">
    <property type="component" value="Unassembled WGS sequence"/>
</dbReference>
<evidence type="ECO:0000256" key="6">
    <source>
        <dbReference type="ARBA" id="ARBA00022553"/>
    </source>
</evidence>
<keyword evidence="12 19" id="KW-1133">Transmembrane helix</keyword>
<evidence type="ECO:0000256" key="13">
    <source>
        <dbReference type="ARBA" id="ARBA00022990"/>
    </source>
</evidence>
<comment type="caution">
    <text evidence="20">The sequence shown here is derived from an EMBL/GenBank/DDBJ whole genome shotgun (WGS) entry which is preliminary data.</text>
</comment>
<dbReference type="AlphaFoldDB" id="A0A8S0VNP3"/>
<evidence type="ECO:0000256" key="12">
    <source>
        <dbReference type="ARBA" id="ARBA00022989"/>
    </source>
</evidence>
<reference evidence="20 21" key="1">
    <citation type="submission" date="2019-12" db="EMBL/GenBank/DDBJ databases">
        <authorList>
            <person name="Alioto T."/>
            <person name="Alioto T."/>
            <person name="Gomez Garrido J."/>
        </authorList>
    </citation>
    <scope>NUCLEOTIDE SEQUENCE [LARGE SCALE GENOMIC DNA]</scope>
</reference>
<keyword evidence="18" id="KW-0604">Photosystem II</keyword>
<keyword evidence="14" id="KW-0157">Chromophore</keyword>
<evidence type="ECO:0000256" key="17">
    <source>
        <dbReference type="ARBA" id="ARBA00023136"/>
    </source>
</evidence>
<dbReference type="InterPro" id="IPR000484">
    <property type="entry name" value="Photo_RC_L/M"/>
</dbReference>
<dbReference type="GO" id="GO:0009535">
    <property type="term" value="C:chloroplast thylakoid membrane"/>
    <property type="evidence" value="ECO:0007669"/>
    <property type="project" value="TreeGrafter"/>
</dbReference>
<evidence type="ECO:0000256" key="2">
    <source>
        <dbReference type="ARBA" id="ARBA00008204"/>
    </source>
</evidence>
<feature type="transmembrane region" description="Helical" evidence="19">
    <location>
        <begin position="110"/>
        <end position="130"/>
    </location>
</feature>
<proteinExistence type="inferred from homology"/>
<evidence type="ECO:0000256" key="11">
    <source>
        <dbReference type="ARBA" id="ARBA00022982"/>
    </source>
</evidence>
<keyword evidence="10" id="KW-0460">Magnesium</keyword>
<dbReference type="EMBL" id="CACTIH010010830">
    <property type="protein sequence ID" value="CAA3033787.1"/>
    <property type="molecule type" value="Genomic_DNA"/>
</dbReference>
<dbReference type="SUPFAM" id="SSF81483">
    <property type="entry name" value="Bacterial photosystem II reaction centre, L and M subunits"/>
    <property type="match status" value="1"/>
</dbReference>
<dbReference type="Gramene" id="OE9A055134T1">
    <property type="protein sequence ID" value="OE9A055134C1"/>
    <property type="gene ID" value="OE9A055134"/>
</dbReference>
<protein>
    <submittedName>
        <fullName evidence="20">Partial (Plastid)</fullName>
    </submittedName>
</protein>
<evidence type="ECO:0000256" key="14">
    <source>
        <dbReference type="ARBA" id="ARBA00022991"/>
    </source>
</evidence>
<keyword evidence="21" id="KW-1185">Reference proteome</keyword>
<keyword evidence="16" id="KW-0408">Iron</keyword>
<dbReference type="PANTHER" id="PTHR33149:SF12">
    <property type="entry name" value="PHOTOSYSTEM II D2 PROTEIN"/>
    <property type="match status" value="1"/>
</dbReference>
<evidence type="ECO:0000313" key="20">
    <source>
        <dbReference type="EMBL" id="CAA3033787.1"/>
    </source>
</evidence>
<comment type="subcellular location">
    <subcellularLocation>
        <location evidence="1">Membrane</location>
        <topology evidence="1">Multi-pass membrane protein</topology>
    </subcellularLocation>
</comment>
<dbReference type="InterPro" id="IPR055266">
    <property type="entry name" value="D1/D2"/>
</dbReference>
<keyword evidence="9" id="KW-0479">Metal-binding</keyword>
<evidence type="ECO:0000256" key="10">
    <source>
        <dbReference type="ARBA" id="ARBA00022842"/>
    </source>
</evidence>
<evidence type="ECO:0000256" key="19">
    <source>
        <dbReference type="SAM" id="Phobius"/>
    </source>
</evidence>
<dbReference type="Gene3D" id="1.20.85.10">
    <property type="entry name" value="Photosystem II protein D1-like"/>
    <property type="match status" value="1"/>
</dbReference>
<dbReference type="InterPro" id="IPR036854">
    <property type="entry name" value="Photo_II_D1/D2_sf"/>
</dbReference>
<keyword evidence="4" id="KW-0148">Chlorophyll</keyword>
<keyword evidence="3" id="KW-0813">Transport</keyword>
<evidence type="ECO:0000256" key="7">
    <source>
        <dbReference type="ARBA" id="ARBA00022640"/>
    </source>
</evidence>
<keyword evidence="15" id="KW-0560">Oxidoreductase</keyword>
<evidence type="ECO:0000256" key="5">
    <source>
        <dbReference type="ARBA" id="ARBA00022531"/>
    </source>
</evidence>
<dbReference type="Pfam" id="PF00124">
    <property type="entry name" value="Photo_RC"/>
    <property type="match status" value="1"/>
</dbReference>
<dbReference type="OrthoDB" id="1854848at2759"/>
<comment type="similarity">
    <text evidence="2">Belongs to the reaction center PufL/M/PsbA/D family.</text>
</comment>
<evidence type="ECO:0000256" key="15">
    <source>
        <dbReference type="ARBA" id="ARBA00023002"/>
    </source>
</evidence>
<sequence>MVWCFHDPYLIDRNFYIYYCLHCCSSRDIDGICEPISRSLLYGNNIISGTIIPTSAAIDFHFYPIWEATSVDEWLYNGGPYELIVPHFLLGAACYMGCERELSFYLGIRHWIAVAYLALATIVFFIYPIGPG</sequence>
<evidence type="ECO:0000256" key="1">
    <source>
        <dbReference type="ARBA" id="ARBA00004141"/>
    </source>
</evidence>
<dbReference type="GO" id="GO:0009772">
    <property type="term" value="P:photosynthetic electron transport in photosystem II"/>
    <property type="evidence" value="ECO:0007669"/>
    <property type="project" value="InterPro"/>
</dbReference>
<dbReference type="PANTHER" id="PTHR33149">
    <property type="entry name" value="PHOTOSYSTEM II PROTEIN D1"/>
    <property type="match status" value="1"/>
</dbReference>
<dbReference type="GO" id="GO:0016168">
    <property type="term" value="F:chlorophyll binding"/>
    <property type="evidence" value="ECO:0007669"/>
    <property type="project" value="UniProtKB-KW"/>
</dbReference>
<keyword evidence="6" id="KW-0597">Phosphoprotein</keyword>
<dbReference type="GO" id="GO:0009523">
    <property type="term" value="C:photosystem II"/>
    <property type="evidence" value="ECO:0007669"/>
    <property type="project" value="UniProtKB-KW"/>
</dbReference>
<keyword evidence="11" id="KW-0249">Electron transport</keyword>
<keyword evidence="5" id="KW-0602">Photosynthesis</keyword>
<name>A0A8S0VNP3_OLEEU</name>
<gene>
    <name evidence="20" type="ORF">OLEA9_A055134</name>
</gene>
<dbReference type="GO" id="GO:0046872">
    <property type="term" value="F:metal ion binding"/>
    <property type="evidence" value="ECO:0007669"/>
    <property type="project" value="UniProtKB-KW"/>
</dbReference>
<organism evidence="20 21">
    <name type="scientific">Olea europaea subsp. europaea</name>
    <dbReference type="NCBI Taxonomy" id="158383"/>
    <lineage>
        <taxon>Eukaryota</taxon>
        <taxon>Viridiplantae</taxon>
        <taxon>Streptophyta</taxon>
        <taxon>Embryophyta</taxon>
        <taxon>Tracheophyta</taxon>
        <taxon>Spermatophyta</taxon>
        <taxon>Magnoliopsida</taxon>
        <taxon>eudicotyledons</taxon>
        <taxon>Gunneridae</taxon>
        <taxon>Pentapetalae</taxon>
        <taxon>asterids</taxon>
        <taxon>lamiids</taxon>
        <taxon>Lamiales</taxon>
        <taxon>Oleaceae</taxon>
        <taxon>Oleeae</taxon>
        <taxon>Olea</taxon>
    </lineage>
</organism>
<evidence type="ECO:0000256" key="8">
    <source>
        <dbReference type="ARBA" id="ARBA00022692"/>
    </source>
</evidence>
<keyword evidence="8 19" id="KW-0812">Transmembrane</keyword>